<gene>
    <name evidence="1" type="ORF">XENOCAPTIV_012490</name>
</gene>
<keyword evidence="2" id="KW-1185">Reference proteome</keyword>
<sequence length="58" mass="6446">MHDPINLFVVGSGSSRCFHRAIQSIRSNPVKSCSRTSSNSDPFEAPKQILLRSSTERL</sequence>
<comment type="caution">
    <text evidence="1">The sequence shown here is derived from an EMBL/GenBank/DDBJ whole genome shotgun (WGS) entry which is preliminary data.</text>
</comment>
<feature type="non-terminal residue" evidence="1">
    <location>
        <position position="58"/>
    </location>
</feature>
<dbReference type="EMBL" id="JAHRIN010050675">
    <property type="protein sequence ID" value="MEQ2208711.1"/>
    <property type="molecule type" value="Genomic_DNA"/>
</dbReference>
<reference evidence="1 2" key="1">
    <citation type="submission" date="2021-06" db="EMBL/GenBank/DDBJ databases">
        <authorList>
            <person name="Palmer J.M."/>
        </authorList>
    </citation>
    <scope>NUCLEOTIDE SEQUENCE [LARGE SCALE GENOMIC DNA]</scope>
    <source>
        <strain evidence="1 2">XC_2019</strain>
        <tissue evidence="1">Muscle</tissue>
    </source>
</reference>
<name>A0ABV0RKJ6_9TELE</name>
<evidence type="ECO:0000313" key="2">
    <source>
        <dbReference type="Proteomes" id="UP001434883"/>
    </source>
</evidence>
<evidence type="ECO:0000313" key="1">
    <source>
        <dbReference type="EMBL" id="MEQ2208711.1"/>
    </source>
</evidence>
<proteinExistence type="predicted"/>
<accession>A0ABV0RKJ6</accession>
<dbReference type="Proteomes" id="UP001434883">
    <property type="component" value="Unassembled WGS sequence"/>
</dbReference>
<protein>
    <submittedName>
        <fullName evidence="1">Uncharacterized protein</fullName>
    </submittedName>
</protein>
<organism evidence="1 2">
    <name type="scientific">Xenoophorus captivus</name>
    <dbReference type="NCBI Taxonomy" id="1517983"/>
    <lineage>
        <taxon>Eukaryota</taxon>
        <taxon>Metazoa</taxon>
        <taxon>Chordata</taxon>
        <taxon>Craniata</taxon>
        <taxon>Vertebrata</taxon>
        <taxon>Euteleostomi</taxon>
        <taxon>Actinopterygii</taxon>
        <taxon>Neopterygii</taxon>
        <taxon>Teleostei</taxon>
        <taxon>Neoteleostei</taxon>
        <taxon>Acanthomorphata</taxon>
        <taxon>Ovalentaria</taxon>
        <taxon>Atherinomorphae</taxon>
        <taxon>Cyprinodontiformes</taxon>
        <taxon>Goodeidae</taxon>
        <taxon>Xenoophorus</taxon>
    </lineage>
</organism>